<dbReference type="AlphaFoldDB" id="A0A5B9DRC7"/>
<accession>A0A5B9DRC7</accession>
<name>A0A5B9DRC7_9HYPH</name>
<keyword evidence="2" id="KW-1185">Reference proteome</keyword>
<proteinExistence type="predicted"/>
<protein>
    <submittedName>
        <fullName evidence="1">Uncharacterized protein</fullName>
    </submittedName>
</protein>
<sequence length="64" mass="7133">MAQRRGLSLLIAQKRNPKIDAHGGYMLRDDDTFAIVFGNVGYDFSADLEEIEAWLDEADEEGSA</sequence>
<evidence type="ECO:0000313" key="2">
    <source>
        <dbReference type="Proteomes" id="UP000321062"/>
    </source>
</evidence>
<dbReference type="OrthoDB" id="7950117at2"/>
<evidence type="ECO:0000313" key="1">
    <source>
        <dbReference type="EMBL" id="QEE21703.1"/>
    </source>
</evidence>
<dbReference type="RefSeq" id="WP_145976777.1">
    <property type="nucleotide sequence ID" value="NZ_BMFM01000001.1"/>
</dbReference>
<gene>
    <name evidence="1" type="ORF">FNA67_16575</name>
</gene>
<dbReference type="Proteomes" id="UP000321062">
    <property type="component" value="Chromosome"/>
</dbReference>
<reference evidence="1 2" key="1">
    <citation type="journal article" date="2015" name="Int. J. Syst. Evol. Microbiol.">
        <title>Youhaiella tibetensis gen. nov., sp. nov., isolated from subsurface sediment.</title>
        <authorList>
            <person name="Wang Y.X."/>
            <person name="Huang F.Q."/>
            <person name="Nogi Y."/>
            <person name="Pang S.J."/>
            <person name="Wang P.K."/>
            <person name="Lv J."/>
        </authorList>
    </citation>
    <scope>NUCLEOTIDE SEQUENCE [LARGE SCALE GENOMIC DNA]</scope>
    <source>
        <strain evidence="2">fig4</strain>
    </source>
</reference>
<dbReference type="EMBL" id="CP041690">
    <property type="protein sequence ID" value="QEE21703.1"/>
    <property type="molecule type" value="Genomic_DNA"/>
</dbReference>
<organism evidence="1 2">
    <name type="scientific">Paradevosia tibetensis</name>
    <dbReference type="NCBI Taxonomy" id="1447062"/>
    <lineage>
        <taxon>Bacteria</taxon>
        <taxon>Pseudomonadati</taxon>
        <taxon>Pseudomonadota</taxon>
        <taxon>Alphaproteobacteria</taxon>
        <taxon>Hyphomicrobiales</taxon>
        <taxon>Devosiaceae</taxon>
        <taxon>Paradevosia</taxon>
    </lineage>
</organism>
<dbReference type="KEGG" id="yti:FNA67_16575"/>